<protein>
    <submittedName>
        <fullName evidence="2">Uncharacterized protein</fullName>
    </submittedName>
</protein>
<evidence type="ECO:0000313" key="2">
    <source>
        <dbReference type="EMBL" id="CCC90706.1"/>
    </source>
</evidence>
<feature type="region of interest" description="Disordered" evidence="1">
    <location>
        <begin position="1"/>
        <end position="98"/>
    </location>
</feature>
<feature type="compositionally biased region" description="Low complexity" evidence="1">
    <location>
        <begin position="30"/>
        <end position="43"/>
    </location>
</feature>
<accession>G0UM43</accession>
<proteinExistence type="predicted"/>
<dbReference type="AlphaFoldDB" id="G0UM43"/>
<gene>
    <name evidence="2" type="ORF">TCIL3000_5_4540</name>
</gene>
<name>G0UM43_TRYCI</name>
<sequence>MRNQGPRVMEGRVEGRGRAGERKRKAWTWTRGIGSSGGKTSTRGTRRENARPGSYGANGPKSSRGPVKGAPAQPNISELTLGKRGKHESQFQTGPYEMAMVRSKRWKNIISLEKPDGSKRKRKMGAADHPEYQGM</sequence>
<reference evidence="2" key="1">
    <citation type="journal article" date="2012" name="Proc. Natl. Acad. Sci. U.S.A.">
        <title>Antigenic diversity is generated by distinct evolutionary mechanisms in African trypanosome species.</title>
        <authorList>
            <person name="Jackson A.P."/>
            <person name="Berry A."/>
            <person name="Aslett M."/>
            <person name="Allison H.C."/>
            <person name="Burton P."/>
            <person name="Vavrova-Anderson J."/>
            <person name="Brown R."/>
            <person name="Browne H."/>
            <person name="Corton N."/>
            <person name="Hauser H."/>
            <person name="Gamble J."/>
            <person name="Gilderthorp R."/>
            <person name="Marcello L."/>
            <person name="McQuillan J."/>
            <person name="Otto T.D."/>
            <person name="Quail M.A."/>
            <person name="Sanders M.J."/>
            <person name="van Tonder A."/>
            <person name="Ginger M.L."/>
            <person name="Field M.C."/>
            <person name="Barry J.D."/>
            <person name="Hertz-Fowler C."/>
            <person name="Berriman M."/>
        </authorList>
    </citation>
    <scope>NUCLEOTIDE SEQUENCE</scope>
    <source>
        <strain evidence="2">IL3000</strain>
    </source>
</reference>
<organism evidence="2">
    <name type="scientific">Trypanosoma congolense (strain IL3000)</name>
    <dbReference type="NCBI Taxonomy" id="1068625"/>
    <lineage>
        <taxon>Eukaryota</taxon>
        <taxon>Discoba</taxon>
        <taxon>Euglenozoa</taxon>
        <taxon>Kinetoplastea</taxon>
        <taxon>Metakinetoplastina</taxon>
        <taxon>Trypanosomatida</taxon>
        <taxon>Trypanosomatidae</taxon>
        <taxon>Trypanosoma</taxon>
        <taxon>Nannomonas</taxon>
    </lineage>
</organism>
<feature type="compositionally biased region" description="Basic and acidic residues" evidence="1">
    <location>
        <begin position="125"/>
        <end position="135"/>
    </location>
</feature>
<feature type="compositionally biased region" description="Basic and acidic residues" evidence="1">
    <location>
        <begin position="9"/>
        <end position="20"/>
    </location>
</feature>
<dbReference type="EMBL" id="HE575318">
    <property type="protein sequence ID" value="CCC90706.1"/>
    <property type="molecule type" value="Genomic_DNA"/>
</dbReference>
<evidence type="ECO:0000256" key="1">
    <source>
        <dbReference type="SAM" id="MobiDB-lite"/>
    </source>
</evidence>
<feature type="region of interest" description="Disordered" evidence="1">
    <location>
        <begin position="111"/>
        <end position="135"/>
    </location>
</feature>